<evidence type="ECO:0000256" key="3">
    <source>
        <dbReference type="ARBA" id="ARBA00022741"/>
    </source>
</evidence>
<evidence type="ECO:0000313" key="10">
    <source>
        <dbReference type="Proteomes" id="UP001596292"/>
    </source>
</evidence>
<reference evidence="10" key="1">
    <citation type="journal article" date="2019" name="Int. J. Syst. Evol. Microbiol.">
        <title>The Global Catalogue of Microorganisms (GCM) 10K type strain sequencing project: providing services to taxonomists for standard genome sequencing and annotation.</title>
        <authorList>
            <consortium name="The Broad Institute Genomics Platform"/>
            <consortium name="The Broad Institute Genome Sequencing Center for Infectious Disease"/>
            <person name="Wu L."/>
            <person name="Ma J."/>
        </authorList>
    </citation>
    <scope>NUCLEOTIDE SEQUENCE [LARGE SCALE GENOMIC DNA]</scope>
    <source>
        <strain evidence="10">CCUG 48316</strain>
    </source>
</reference>
<dbReference type="InterPro" id="IPR004115">
    <property type="entry name" value="GAD-like_sf"/>
</dbReference>
<feature type="binding site" evidence="7">
    <location>
        <begin position="221"/>
        <end position="223"/>
    </location>
    <ligand>
        <name>ATP</name>
        <dbReference type="ChEBI" id="CHEBI:30616"/>
    </ligand>
</feature>
<evidence type="ECO:0000259" key="8">
    <source>
        <dbReference type="PROSITE" id="PS50862"/>
    </source>
</evidence>
<feature type="binding site" evidence="7">
    <location>
        <begin position="558"/>
        <end position="561"/>
    </location>
    <ligand>
        <name>ATP</name>
        <dbReference type="ChEBI" id="CHEBI:30616"/>
    </ligand>
</feature>
<dbReference type="GO" id="GO:0004815">
    <property type="term" value="F:aspartate-tRNA ligase activity"/>
    <property type="evidence" value="ECO:0007669"/>
    <property type="project" value="UniProtKB-EC"/>
</dbReference>
<dbReference type="EMBL" id="JBHSWN010000001">
    <property type="protein sequence ID" value="MFC6790503.1"/>
    <property type="molecule type" value="Genomic_DNA"/>
</dbReference>
<dbReference type="PRINTS" id="PR01042">
    <property type="entry name" value="TRNASYNTHASP"/>
</dbReference>
<keyword evidence="4 7" id="KW-0067">ATP-binding</keyword>
<dbReference type="Gene3D" id="3.30.930.10">
    <property type="entry name" value="Bira Bifunctional Protein, Domain 2"/>
    <property type="match status" value="1"/>
</dbReference>
<keyword evidence="5 7" id="KW-0648">Protein biosynthesis</keyword>
<dbReference type="SUPFAM" id="SSF55681">
    <property type="entry name" value="Class II aaRS and biotin synthetases"/>
    <property type="match status" value="1"/>
</dbReference>
<dbReference type="Pfam" id="PF01336">
    <property type="entry name" value="tRNA_anti-codon"/>
    <property type="match status" value="1"/>
</dbReference>
<dbReference type="InterPro" id="IPR004364">
    <property type="entry name" value="Aa-tRNA-synt_II"/>
</dbReference>
<feature type="binding site" evidence="7">
    <location>
        <position position="175"/>
    </location>
    <ligand>
        <name>L-aspartate</name>
        <dbReference type="ChEBI" id="CHEBI:29991"/>
    </ligand>
</feature>
<feature type="site" description="Important for tRNA non-discrimination" evidence="7">
    <location>
        <position position="83"/>
    </location>
</feature>
<keyword evidence="7" id="KW-0963">Cytoplasm</keyword>
<dbReference type="NCBIfam" id="NF001750">
    <property type="entry name" value="PRK00476.1"/>
    <property type="match status" value="1"/>
</dbReference>
<comment type="subcellular location">
    <subcellularLocation>
        <location evidence="7">Cytoplasm</location>
    </subcellularLocation>
</comment>
<dbReference type="InterPro" id="IPR045864">
    <property type="entry name" value="aa-tRNA-synth_II/BPL/LPL"/>
</dbReference>
<dbReference type="CDD" id="cd04317">
    <property type="entry name" value="EcAspRS_like_N"/>
    <property type="match status" value="1"/>
</dbReference>
<dbReference type="SUPFAM" id="SSF50249">
    <property type="entry name" value="Nucleic acid-binding proteins"/>
    <property type="match status" value="1"/>
</dbReference>
<sequence>MHRYRTHTCGALRPSEVGQTVRLSGWCHRVRDHGGVLFIDLRDHYGVTQCVVDSDSKAFPAAEAVRSEWVIRIDGRVRTRPAGTENAELPTGAVEVYIDDLEVLGPAGELPLPVFGDVEYPEETRLKYRFLDLRREKLHANIMKRGAIIDSLRRRMRDGGFFEFQTPILTASSPEGARDYLVPSRVHPGKFYALPQAPQQFKQLTMIAGFDRYFQIAPCFRDEDARADRSPGEFYQLDIEMSFVTQEDVFQAVEPVLRGVFEEFAEGKRVTKEFPRITYADAMLKYGVDKPDLRNPLLIADVTDEFARDEVEFKAFKGAIKSGGVVRAIPAPGAGSQPRSFFDKLNDWARSEGAPGLGYVVFEDDGGQLVGKGPIAKFIPAPVQAIIAEKAKVKAGDAVFFSAGAEAKAAGLAGKARIRIGDELNLSDKDQYAFCWITDFPMYEWNEEDKKVDFSHNPFSMPNIDREDFLKFDVEKLAADGEAGELTKTILDIKAFQYDIVCNGVELSSGAIRNHRPDVMEKAFAIAGYGKDVLEAKFGGMLNALRLGAPPHGGIAPGVDRIVMLLCNEPNIREVVLFPMNQRAEDLMMGAPSEATAKQLRELHIRLNLPEKKA</sequence>
<comment type="caution">
    <text evidence="9">The sequence shown here is derived from an EMBL/GenBank/DDBJ whole genome shotgun (WGS) entry which is preliminary data.</text>
</comment>
<evidence type="ECO:0000256" key="6">
    <source>
        <dbReference type="ARBA" id="ARBA00023146"/>
    </source>
</evidence>
<dbReference type="Pfam" id="PF00152">
    <property type="entry name" value="tRNA-synt_2"/>
    <property type="match status" value="1"/>
</dbReference>
<feature type="site" description="Important for tRNA non-discrimination" evidence="7">
    <location>
        <position position="33"/>
    </location>
</feature>
<comment type="catalytic activity">
    <reaction evidence="7">
        <text>tRNA(Asx) + L-aspartate + ATP = L-aspartyl-tRNA(Asx) + AMP + diphosphate</text>
        <dbReference type="Rhea" id="RHEA:18349"/>
        <dbReference type="Rhea" id="RHEA-COMP:9710"/>
        <dbReference type="Rhea" id="RHEA-COMP:9711"/>
        <dbReference type="ChEBI" id="CHEBI:29991"/>
        <dbReference type="ChEBI" id="CHEBI:30616"/>
        <dbReference type="ChEBI" id="CHEBI:33019"/>
        <dbReference type="ChEBI" id="CHEBI:78442"/>
        <dbReference type="ChEBI" id="CHEBI:78516"/>
        <dbReference type="ChEBI" id="CHEBI:456215"/>
        <dbReference type="EC" id="6.1.1.23"/>
    </reaction>
</comment>
<dbReference type="Proteomes" id="UP001596292">
    <property type="component" value="Unassembled WGS sequence"/>
</dbReference>
<dbReference type="InterPro" id="IPR004365">
    <property type="entry name" value="NA-bd_OB_tRNA"/>
</dbReference>
<proteinExistence type="inferred from homology"/>
<dbReference type="Gene3D" id="2.40.50.140">
    <property type="entry name" value="Nucleic acid-binding proteins"/>
    <property type="match status" value="1"/>
</dbReference>
<dbReference type="EC" id="6.1.1.23" evidence="7"/>
<dbReference type="PROSITE" id="PS50862">
    <property type="entry name" value="AA_TRNA_LIGASE_II"/>
    <property type="match status" value="1"/>
</dbReference>
<dbReference type="RefSeq" id="WP_378970345.1">
    <property type="nucleotide sequence ID" value="NZ_JBHSWN010000001.1"/>
</dbReference>
<dbReference type="InterPro" id="IPR012340">
    <property type="entry name" value="NA-bd_OB-fold"/>
</dbReference>
<organism evidence="9 10">
    <name type="scientific">Methylobacterium komagatae</name>
    <dbReference type="NCBI Taxonomy" id="374425"/>
    <lineage>
        <taxon>Bacteria</taxon>
        <taxon>Pseudomonadati</taxon>
        <taxon>Pseudomonadota</taxon>
        <taxon>Alphaproteobacteria</taxon>
        <taxon>Hyphomicrobiales</taxon>
        <taxon>Methylobacteriaceae</taxon>
        <taxon>Methylobacterium</taxon>
    </lineage>
</organism>
<dbReference type="NCBIfam" id="TIGR00459">
    <property type="entry name" value="aspS_bact"/>
    <property type="match status" value="1"/>
</dbReference>
<accession>A0ABW2BJ86</accession>
<dbReference type="InterPro" id="IPR004524">
    <property type="entry name" value="Asp-tRNA-ligase_1"/>
</dbReference>
<evidence type="ECO:0000256" key="2">
    <source>
        <dbReference type="ARBA" id="ARBA00022598"/>
    </source>
</evidence>
<dbReference type="InterPro" id="IPR029351">
    <property type="entry name" value="GAD_dom"/>
</dbReference>
<feature type="binding site" evidence="7">
    <location>
        <position position="221"/>
    </location>
    <ligand>
        <name>L-aspartate</name>
        <dbReference type="ChEBI" id="CHEBI:29991"/>
    </ligand>
</feature>
<dbReference type="InterPro" id="IPR047089">
    <property type="entry name" value="Asp-tRNA-ligase_1_N"/>
</dbReference>
<keyword evidence="6 7" id="KW-0030">Aminoacyl-tRNA synthetase</keyword>
<comment type="subunit">
    <text evidence="7">Homodimer.</text>
</comment>
<keyword evidence="10" id="KW-1185">Reference proteome</keyword>
<evidence type="ECO:0000256" key="7">
    <source>
        <dbReference type="HAMAP-Rule" id="MF_00044"/>
    </source>
</evidence>
<protein>
    <recommendedName>
        <fullName evidence="7">Aspartate--tRNA(Asp/Asn) ligase</fullName>
        <ecNumber evidence="7">6.1.1.23</ecNumber>
    </recommendedName>
    <alternativeName>
        <fullName evidence="7">Aspartyl-tRNA synthetase</fullName>
        <shortName evidence="7">AspRS</shortName>
    </alternativeName>
    <alternativeName>
        <fullName evidence="7">Non-discriminating aspartyl-tRNA synthetase</fullName>
        <shortName evidence="7">ND-AspRS</shortName>
    </alternativeName>
</protein>
<comment type="caution">
    <text evidence="7">Lacks conserved residue(s) required for the propagation of feature annotation.</text>
</comment>
<dbReference type="CDD" id="cd00777">
    <property type="entry name" value="AspRS_core"/>
    <property type="match status" value="1"/>
</dbReference>
<name>A0ABW2BJ86_9HYPH</name>
<dbReference type="PANTHER" id="PTHR22594:SF5">
    <property type="entry name" value="ASPARTATE--TRNA LIGASE, MITOCHONDRIAL"/>
    <property type="match status" value="1"/>
</dbReference>
<feature type="binding site" evidence="7">
    <location>
        <position position="456"/>
    </location>
    <ligand>
        <name>L-aspartate</name>
        <dbReference type="ChEBI" id="CHEBI:29991"/>
    </ligand>
</feature>
<feature type="region of interest" description="Aspartate" evidence="7">
    <location>
        <begin position="199"/>
        <end position="202"/>
    </location>
</feature>
<dbReference type="PANTHER" id="PTHR22594">
    <property type="entry name" value="ASPARTYL/LYSYL-TRNA SYNTHETASE"/>
    <property type="match status" value="1"/>
</dbReference>
<feature type="binding site" evidence="7">
    <location>
        <position position="513"/>
    </location>
    <ligand>
        <name>L-aspartate</name>
        <dbReference type="ChEBI" id="CHEBI:29991"/>
    </ligand>
</feature>
<dbReference type="Pfam" id="PF02938">
    <property type="entry name" value="GAD"/>
    <property type="match status" value="1"/>
</dbReference>
<evidence type="ECO:0000313" key="9">
    <source>
        <dbReference type="EMBL" id="MFC6790503.1"/>
    </source>
</evidence>
<evidence type="ECO:0000256" key="5">
    <source>
        <dbReference type="ARBA" id="ARBA00022917"/>
    </source>
</evidence>
<gene>
    <name evidence="7 9" type="primary">aspS</name>
    <name evidence="9" type="ORF">ACFQE0_13375</name>
</gene>
<keyword evidence="2 7" id="KW-0436">Ligase</keyword>
<feature type="domain" description="Aminoacyl-transfer RNA synthetases class-II family profile" evidence="8">
    <location>
        <begin position="148"/>
        <end position="579"/>
    </location>
</feature>
<comment type="similarity">
    <text evidence="1 7">Belongs to the class-II aminoacyl-tRNA synthetase family. Type 1 subfamily.</text>
</comment>
<dbReference type="InterPro" id="IPR002312">
    <property type="entry name" value="Asp/Asn-tRNA-synth_IIb"/>
</dbReference>
<dbReference type="Gene3D" id="3.30.1360.30">
    <property type="entry name" value="GAD-like domain"/>
    <property type="match status" value="1"/>
</dbReference>
<keyword evidence="3 7" id="KW-0547">Nucleotide-binding</keyword>
<dbReference type="InterPro" id="IPR047090">
    <property type="entry name" value="AspRS_core"/>
</dbReference>
<evidence type="ECO:0000256" key="4">
    <source>
        <dbReference type="ARBA" id="ARBA00022840"/>
    </source>
</evidence>
<evidence type="ECO:0000256" key="1">
    <source>
        <dbReference type="ARBA" id="ARBA00006303"/>
    </source>
</evidence>
<dbReference type="HAMAP" id="MF_00044">
    <property type="entry name" value="Asp_tRNA_synth_type1"/>
    <property type="match status" value="1"/>
</dbReference>
<comment type="function">
    <text evidence="7">Aspartyl-tRNA synthetase with relaxed tRNA specificity since it is able to aspartylate not only its cognate tRNA(Asp) but also tRNA(Asn). Reaction proceeds in two steps: L-aspartate is first activated by ATP to form Asp-AMP and then transferred to the acceptor end of tRNA(Asp/Asn).</text>
</comment>
<dbReference type="SUPFAM" id="SSF55261">
    <property type="entry name" value="GAD domain-like"/>
    <property type="match status" value="1"/>
</dbReference>
<feature type="binding site" evidence="7">
    <location>
        <position position="506"/>
    </location>
    <ligand>
        <name>ATP</name>
        <dbReference type="ChEBI" id="CHEBI:30616"/>
    </ligand>
</feature>
<dbReference type="InterPro" id="IPR006195">
    <property type="entry name" value="aa-tRNA-synth_II"/>
</dbReference>